<protein>
    <submittedName>
        <fullName evidence="2">Uncharacterized protein</fullName>
    </submittedName>
</protein>
<sequence>MHQPAATELPAAGGPTPVTVSAQQLPRHSHRCSPRGRIPEAEVNPSSLISTACYPRSDPTTEGAPSWGVQITTYSLQQLPPIHRLRGQDPNLWTLQAPPASQLISIGPPILARPGPSLRAERETLTKAKATLSGGTNHNRPVHTCLLLAAETRSAGTGTQCRPRSPRGRSPTQPLNRHQEGEHTAHLPPSAATPANSAANRAGPPGRTAHLPARHDP</sequence>
<keyword evidence="3" id="KW-1185">Reference proteome</keyword>
<feature type="region of interest" description="Disordered" evidence="1">
    <location>
        <begin position="154"/>
        <end position="217"/>
    </location>
</feature>
<evidence type="ECO:0000313" key="3">
    <source>
        <dbReference type="Proteomes" id="UP001066276"/>
    </source>
</evidence>
<reference evidence="2" key="1">
    <citation type="journal article" date="2022" name="bioRxiv">
        <title>Sequencing and chromosome-scale assembly of the giantPleurodeles waltlgenome.</title>
        <authorList>
            <person name="Brown T."/>
            <person name="Elewa A."/>
            <person name="Iarovenko S."/>
            <person name="Subramanian E."/>
            <person name="Araus A.J."/>
            <person name="Petzold A."/>
            <person name="Susuki M."/>
            <person name="Suzuki K.-i.T."/>
            <person name="Hayashi T."/>
            <person name="Toyoda A."/>
            <person name="Oliveira C."/>
            <person name="Osipova E."/>
            <person name="Leigh N.D."/>
            <person name="Simon A."/>
            <person name="Yun M.H."/>
        </authorList>
    </citation>
    <scope>NUCLEOTIDE SEQUENCE</scope>
    <source>
        <strain evidence="2">20211129_DDA</strain>
        <tissue evidence="2">Liver</tissue>
    </source>
</reference>
<dbReference type="Proteomes" id="UP001066276">
    <property type="component" value="Chromosome 9"/>
</dbReference>
<gene>
    <name evidence="2" type="ORF">NDU88_002614</name>
</gene>
<organism evidence="2 3">
    <name type="scientific">Pleurodeles waltl</name>
    <name type="common">Iberian ribbed newt</name>
    <dbReference type="NCBI Taxonomy" id="8319"/>
    <lineage>
        <taxon>Eukaryota</taxon>
        <taxon>Metazoa</taxon>
        <taxon>Chordata</taxon>
        <taxon>Craniata</taxon>
        <taxon>Vertebrata</taxon>
        <taxon>Euteleostomi</taxon>
        <taxon>Amphibia</taxon>
        <taxon>Batrachia</taxon>
        <taxon>Caudata</taxon>
        <taxon>Salamandroidea</taxon>
        <taxon>Salamandridae</taxon>
        <taxon>Pleurodelinae</taxon>
        <taxon>Pleurodeles</taxon>
    </lineage>
</organism>
<evidence type="ECO:0000256" key="1">
    <source>
        <dbReference type="SAM" id="MobiDB-lite"/>
    </source>
</evidence>
<feature type="region of interest" description="Disordered" evidence="1">
    <location>
        <begin position="1"/>
        <end position="41"/>
    </location>
</feature>
<accession>A0AAV7MPB4</accession>
<proteinExistence type="predicted"/>
<dbReference type="AlphaFoldDB" id="A0AAV7MPB4"/>
<evidence type="ECO:0000313" key="2">
    <source>
        <dbReference type="EMBL" id="KAJ1105206.1"/>
    </source>
</evidence>
<name>A0AAV7MPB4_PLEWA</name>
<comment type="caution">
    <text evidence="2">The sequence shown here is derived from an EMBL/GenBank/DDBJ whole genome shotgun (WGS) entry which is preliminary data.</text>
</comment>
<dbReference type="EMBL" id="JANPWB010000013">
    <property type="protein sequence ID" value="KAJ1105206.1"/>
    <property type="molecule type" value="Genomic_DNA"/>
</dbReference>
<feature type="compositionally biased region" description="Low complexity" evidence="1">
    <location>
        <begin position="188"/>
        <end position="202"/>
    </location>
</feature>